<dbReference type="GO" id="GO:0000155">
    <property type="term" value="F:phosphorelay sensor kinase activity"/>
    <property type="evidence" value="ECO:0007669"/>
    <property type="project" value="InterPro"/>
</dbReference>
<dbReference type="SUPFAM" id="SSF52172">
    <property type="entry name" value="CheY-like"/>
    <property type="match status" value="1"/>
</dbReference>
<evidence type="ECO:0000256" key="5">
    <source>
        <dbReference type="ARBA" id="ARBA00022777"/>
    </source>
</evidence>
<dbReference type="SUPFAM" id="SSF47384">
    <property type="entry name" value="Homodimeric domain of signal transducing histidine kinase"/>
    <property type="match status" value="1"/>
</dbReference>
<dbReference type="SUPFAM" id="SSF55874">
    <property type="entry name" value="ATPase domain of HSP90 chaperone/DNA topoisomerase II/histidine kinase"/>
    <property type="match status" value="1"/>
</dbReference>
<feature type="domain" description="Response regulatory" evidence="8">
    <location>
        <begin position="681"/>
        <end position="795"/>
    </location>
</feature>
<dbReference type="Gene3D" id="1.10.287.130">
    <property type="match status" value="1"/>
</dbReference>
<dbReference type="Pfam" id="PF00512">
    <property type="entry name" value="HisKA"/>
    <property type="match status" value="1"/>
</dbReference>
<dbReference type="SMART" id="SM00387">
    <property type="entry name" value="HATPase_c"/>
    <property type="match status" value="1"/>
</dbReference>
<dbReference type="PROSITE" id="PS50110">
    <property type="entry name" value="RESPONSE_REGULATORY"/>
    <property type="match status" value="1"/>
</dbReference>
<dbReference type="Gene3D" id="3.30.450.20">
    <property type="entry name" value="PAS domain"/>
    <property type="match status" value="2"/>
</dbReference>
<dbReference type="CDD" id="cd16922">
    <property type="entry name" value="HATPase_EvgS-ArcB-TorS-like"/>
    <property type="match status" value="1"/>
</dbReference>
<dbReference type="SUPFAM" id="SSF55785">
    <property type="entry name" value="PYP-like sensor domain (PAS domain)"/>
    <property type="match status" value="2"/>
</dbReference>
<dbReference type="CDD" id="cd00130">
    <property type="entry name" value="PAS"/>
    <property type="match status" value="1"/>
</dbReference>
<dbReference type="Gene3D" id="3.30.450.40">
    <property type="match status" value="1"/>
</dbReference>
<organism evidence="11 12">
    <name type="scientific">Acanthamoeba castellanii (strain ATCC 30010 / Neff)</name>
    <dbReference type="NCBI Taxonomy" id="1257118"/>
    <lineage>
        <taxon>Eukaryota</taxon>
        <taxon>Amoebozoa</taxon>
        <taxon>Discosea</taxon>
        <taxon>Longamoebia</taxon>
        <taxon>Centramoebida</taxon>
        <taxon>Acanthamoebidae</taxon>
        <taxon>Acanthamoeba</taxon>
    </lineage>
</organism>
<evidence type="ECO:0000256" key="2">
    <source>
        <dbReference type="ARBA" id="ARBA00012438"/>
    </source>
</evidence>
<dbReference type="InterPro" id="IPR004358">
    <property type="entry name" value="Sig_transdc_His_kin-like_C"/>
</dbReference>
<dbReference type="Pfam" id="PF00072">
    <property type="entry name" value="Response_reg"/>
    <property type="match status" value="1"/>
</dbReference>
<evidence type="ECO:0000256" key="1">
    <source>
        <dbReference type="ARBA" id="ARBA00000085"/>
    </source>
</evidence>
<evidence type="ECO:0000313" key="12">
    <source>
        <dbReference type="Proteomes" id="UP000011083"/>
    </source>
</evidence>
<dbReference type="RefSeq" id="XP_004356466.1">
    <property type="nucleotide sequence ID" value="XM_004356413.1"/>
</dbReference>
<dbReference type="InterPro" id="IPR001789">
    <property type="entry name" value="Sig_transdc_resp-reg_receiver"/>
</dbReference>
<dbReference type="PANTHER" id="PTHR43047:SF72">
    <property type="entry name" value="OSMOSENSING HISTIDINE PROTEIN KINASE SLN1"/>
    <property type="match status" value="1"/>
</dbReference>
<dbReference type="EMBL" id="KB007811">
    <property type="protein sequence ID" value="ELR24566.1"/>
    <property type="molecule type" value="Genomic_DNA"/>
</dbReference>
<keyword evidence="3 6" id="KW-0597">Phosphoprotein</keyword>
<dbReference type="InterPro" id="IPR029016">
    <property type="entry name" value="GAF-like_dom_sf"/>
</dbReference>
<dbReference type="InterPro" id="IPR000014">
    <property type="entry name" value="PAS"/>
</dbReference>
<dbReference type="PROSITE" id="PS50112">
    <property type="entry name" value="PAS"/>
    <property type="match status" value="1"/>
</dbReference>
<keyword evidence="4" id="KW-0808">Transferase</keyword>
<dbReference type="GO" id="GO:0005886">
    <property type="term" value="C:plasma membrane"/>
    <property type="evidence" value="ECO:0007669"/>
    <property type="project" value="TreeGrafter"/>
</dbReference>
<feature type="domain" description="PAS" evidence="9">
    <location>
        <begin position="1"/>
        <end position="39"/>
    </location>
</feature>
<dbReference type="InterPro" id="IPR003661">
    <property type="entry name" value="HisK_dim/P_dom"/>
</dbReference>
<dbReference type="SMART" id="SM00448">
    <property type="entry name" value="REC"/>
    <property type="match status" value="1"/>
</dbReference>
<dbReference type="PANTHER" id="PTHR43047">
    <property type="entry name" value="TWO-COMPONENT HISTIDINE PROTEIN KINASE"/>
    <property type="match status" value="1"/>
</dbReference>
<dbReference type="CDD" id="cd17546">
    <property type="entry name" value="REC_hyHK_CKI1_RcsC-like"/>
    <property type="match status" value="1"/>
</dbReference>
<dbReference type="PROSITE" id="PS50109">
    <property type="entry name" value="HIS_KIN"/>
    <property type="match status" value="1"/>
</dbReference>
<keyword evidence="5 11" id="KW-0418">Kinase</keyword>
<evidence type="ECO:0000259" key="9">
    <source>
        <dbReference type="PROSITE" id="PS50112"/>
    </source>
</evidence>
<dbReference type="PRINTS" id="PR00344">
    <property type="entry name" value="BCTRLSENSOR"/>
</dbReference>
<comment type="catalytic activity">
    <reaction evidence="1">
        <text>ATP + protein L-histidine = ADP + protein N-phospho-L-histidine.</text>
        <dbReference type="EC" id="2.7.13.3"/>
    </reaction>
</comment>
<accession>L8HJK8</accession>
<dbReference type="SMART" id="SM00388">
    <property type="entry name" value="HisKA"/>
    <property type="match status" value="1"/>
</dbReference>
<dbReference type="FunFam" id="3.30.565.10:FF:000006">
    <property type="entry name" value="Sensor histidine kinase WalK"/>
    <property type="match status" value="1"/>
</dbReference>
<dbReference type="Pfam" id="PF08447">
    <property type="entry name" value="PAS_3"/>
    <property type="match status" value="1"/>
</dbReference>
<evidence type="ECO:0000313" key="11">
    <source>
        <dbReference type="EMBL" id="ELR24566.1"/>
    </source>
</evidence>
<keyword evidence="12" id="KW-1185">Reference proteome</keyword>
<gene>
    <name evidence="11" type="ORF">ACA1_171400</name>
</gene>
<dbReference type="Gene3D" id="3.30.565.10">
    <property type="entry name" value="Histidine kinase-like ATPase, C-terminal domain"/>
    <property type="match status" value="1"/>
</dbReference>
<reference evidence="11 12" key="1">
    <citation type="journal article" date="2013" name="Genome Biol.">
        <title>Genome of Acanthamoeba castellanii highlights extensive lateral gene transfer and early evolution of tyrosine kinase signaling.</title>
        <authorList>
            <person name="Clarke M."/>
            <person name="Lohan A.J."/>
            <person name="Liu B."/>
            <person name="Lagkouvardos I."/>
            <person name="Roy S."/>
            <person name="Zafar N."/>
            <person name="Bertelli C."/>
            <person name="Schilde C."/>
            <person name="Kianianmomeni A."/>
            <person name="Burglin T.R."/>
            <person name="Frech C."/>
            <person name="Turcotte B."/>
            <person name="Kopec K.O."/>
            <person name="Synnott J.M."/>
            <person name="Choo C."/>
            <person name="Paponov I."/>
            <person name="Finkler A."/>
            <person name="Soon Heng Tan C."/>
            <person name="Hutchins A.P."/>
            <person name="Weinmeier T."/>
            <person name="Rattei T."/>
            <person name="Chu J.S."/>
            <person name="Gimenez G."/>
            <person name="Irimia M."/>
            <person name="Rigden D.J."/>
            <person name="Fitzpatrick D.A."/>
            <person name="Lorenzo-Morales J."/>
            <person name="Bateman A."/>
            <person name="Chiu C.H."/>
            <person name="Tang P."/>
            <person name="Hegemann P."/>
            <person name="Fromm H."/>
            <person name="Raoult D."/>
            <person name="Greub G."/>
            <person name="Miranda-Saavedra D."/>
            <person name="Chen N."/>
            <person name="Nash P."/>
            <person name="Ginger M.L."/>
            <person name="Horn M."/>
            <person name="Schaap P."/>
            <person name="Caler L."/>
            <person name="Loftus B."/>
        </authorList>
    </citation>
    <scope>NUCLEOTIDE SEQUENCE [LARGE SCALE GENOMIC DNA]</scope>
    <source>
        <strain evidence="11 12">Neff</strain>
    </source>
</reference>
<feature type="domain" description="Histidine kinase" evidence="7">
    <location>
        <begin position="424"/>
        <end position="652"/>
    </location>
</feature>
<dbReference type="Pfam" id="PF02518">
    <property type="entry name" value="HATPase_c"/>
    <property type="match status" value="1"/>
</dbReference>
<name>L8HJK8_ACACF</name>
<dbReference type="InterPro" id="IPR011006">
    <property type="entry name" value="CheY-like_superfamily"/>
</dbReference>
<feature type="modified residue" description="4-aspartylphosphate" evidence="6">
    <location>
        <position position="730"/>
    </location>
</feature>
<dbReference type="InterPro" id="IPR013655">
    <property type="entry name" value="PAS_fold_3"/>
</dbReference>
<evidence type="ECO:0000256" key="6">
    <source>
        <dbReference type="PROSITE-ProRule" id="PRU00169"/>
    </source>
</evidence>
<dbReference type="InterPro" id="IPR000700">
    <property type="entry name" value="PAS-assoc_C"/>
</dbReference>
<protein>
    <recommendedName>
        <fullName evidence="2">histidine kinase</fullName>
        <ecNumber evidence="2">2.7.13.3</ecNumber>
    </recommendedName>
</protein>
<dbReference type="GO" id="GO:0009927">
    <property type="term" value="F:histidine phosphotransfer kinase activity"/>
    <property type="evidence" value="ECO:0007669"/>
    <property type="project" value="TreeGrafter"/>
</dbReference>
<evidence type="ECO:0000256" key="4">
    <source>
        <dbReference type="ARBA" id="ARBA00022679"/>
    </source>
</evidence>
<proteinExistence type="predicted"/>
<dbReference type="SUPFAM" id="SSF55781">
    <property type="entry name" value="GAF domain-like"/>
    <property type="match status" value="1"/>
</dbReference>
<evidence type="ECO:0000259" key="7">
    <source>
        <dbReference type="PROSITE" id="PS50109"/>
    </source>
</evidence>
<dbReference type="GeneID" id="14925587"/>
<dbReference type="OrthoDB" id="18372at2759"/>
<dbReference type="InterPro" id="IPR035965">
    <property type="entry name" value="PAS-like_dom_sf"/>
</dbReference>
<dbReference type="Proteomes" id="UP000011083">
    <property type="component" value="Unassembled WGS sequence"/>
</dbReference>
<dbReference type="InterPro" id="IPR005467">
    <property type="entry name" value="His_kinase_dom"/>
</dbReference>
<dbReference type="CDD" id="cd00082">
    <property type="entry name" value="HisKA"/>
    <property type="match status" value="1"/>
</dbReference>
<dbReference type="InterPro" id="IPR036097">
    <property type="entry name" value="HisK_dim/P_sf"/>
</dbReference>
<dbReference type="EC" id="2.7.13.3" evidence="2"/>
<evidence type="ECO:0000259" key="10">
    <source>
        <dbReference type="PROSITE" id="PS50113"/>
    </source>
</evidence>
<feature type="domain" description="PAC" evidence="10">
    <location>
        <begin position="352"/>
        <end position="406"/>
    </location>
</feature>
<evidence type="ECO:0000256" key="3">
    <source>
        <dbReference type="ARBA" id="ARBA00022553"/>
    </source>
</evidence>
<dbReference type="KEGG" id="acan:ACA1_171400"/>
<dbReference type="VEuPathDB" id="AmoebaDB:ACA1_171400"/>
<dbReference type="PROSITE" id="PS50113">
    <property type="entry name" value="PAC"/>
    <property type="match status" value="1"/>
</dbReference>
<dbReference type="AlphaFoldDB" id="L8HJK8"/>
<dbReference type="InterPro" id="IPR003594">
    <property type="entry name" value="HATPase_dom"/>
</dbReference>
<sequence>MERRARRLPGLFVALDREGRVAVWSEECERLTGWTAAEVRRDPGCLFPDPDDCARVRAEWEARSRMTLYFDWEWHVTCRDRSRRTFSWFSCSIFTTRCWSKWALGRDVTHEKKSKELLKEVALGFTATSADDFFQQLVRHLTSASGMELGLVGELHPKRADSIRTLATFIDGQPVPNIEYHLDGSPCEGVVKQSARTLRSGVQAMFPEDEVLKDLGVESYVGRPLYSSGKVIGLMVLMSRKPICDAERAETMMEIFAGRASAEFERRQHELAMKKSDLLFRQVTDNIAPWSTSPRPAWPSSTTPARFATFWGYPPARLLLEPDLWFVGVHPDDRALLSQAHAGWSSWADDAQVCEFRVVHAQTGHERWLRDRSWKIWNTADSLEPRVVGIVEDISLERQALEHLEKARQMAEEASTAKTLFLANVSHEIRTPLQGVLGMLELLDSTSMAPDQRDNLHIAKRSAEHMLFLVNDLLDVVRIEKGKLEICPGAHLWSRFAHSSESHGVDFDVSLSPDLPDIVVGDTHRLAQVLDNILGNAFKFTSRGGRVTFTASLPTTDVYQRLGRSSDDMEQQQQRWVLFSVADTGIGITADKLPHIFDAFYQVDAVHTKKYAGLGMGLKICSELVTMMHGWLWVDSTPGKGTTFYILLPFDQPARESEEELRETERAEADGPVEVAHKPLDILLVEDNIVNQKVICRQLAPLGYNIQIANNGVEAIEKVSTTHFDVILMDVQMPVMDGLTATLKIRELEMNQEDKEKCLTAGMDDYLSKPVSRARLLQALRRWTCNSTLRRDPEG</sequence>
<evidence type="ECO:0000259" key="8">
    <source>
        <dbReference type="PROSITE" id="PS50110"/>
    </source>
</evidence>
<dbReference type="Gene3D" id="3.40.50.2300">
    <property type="match status" value="1"/>
</dbReference>
<dbReference type="InterPro" id="IPR036890">
    <property type="entry name" value="HATPase_C_sf"/>
</dbReference>